<dbReference type="EMBL" id="JASPKZ010007815">
    <property type="protein sequence ID" value="KAJ9582276.1"/>
    <property type="molecule type" value="Genomic_DNA"/>
</dbReference>
<sequence>MRDVTKEASAFWIPLGTEEASYKALEKDWNNRLKKEQTEYNVYTRSTYRSRQNMDILKRLYVSEDEDEDNRDPVLLDIDPNYFKIVDGRPIREKLDIRKYMEDVREVLKTRLKTGYLRDEAMQITEKHLLEQVKIDEINAEYKIYVDNFDKFLSDDHETSIILLREVQNQMKLSKTKGDNIKEFNQQLGALKCQVYVLEEKWRNLKMFQGFLYMVSPMYWRQKHDYIHRRFSADSANELTNDLSVLLTRYRSPSAGSSDSLDHMIAMFIDDINTGHKPELYFEDPGQLNMVFVELELQNLNCLLHFEEMSEPIQTIKKALEETTKLFETEASFIEEKIRDLEDAIKWEEIRTESLGEKAKELLEGIYKDLVKSESSLNLHVCVEDTYETCIAPNDSNLGLYDMMCGIELQMESLLREMDYLPYSVVKATENEIYEQNANVIKEALDAEFKLKLILKLETNLAKSLAPAYQVGRGKKLMPRSEPPPMKKNHLNQKHP</sequence>
<evidence type="ECO:0000259" key="3">
    <source>
        <dbReference type="Pfam" id="PF13863"/>
    </source>
</evidence>
<keyword evidence="1" id="KW-0175">Coiled coil</keyword>
<evidence type="ECO:0000256" key="2">
    <source>
        <dbReference type="SAM" id="MobiDB-lite"/>
    </source>
</evidence>
<feature type="domain" description="DUF4200" evidence="3">
    <location>
        <begin position="100"/>
        <end position="217"/>
    </location>
</feature>
<comment type="caution">
    <text evidence="4">The sequence shown here is derived from an EMBL/GenBank/DDBJ whole genome shotgun (WGS) entry which is preliminary data.</text>
</comment>
<reference evidence="4" key="2">
    <citation type="submission" date="2023-05" db="EMBL/GenBank/DDBJ databases">
        <authorList>
            <person name="Fouks B."/>
        </authorList>
    </citation>
    <scope>NUCLEOTIDE SEQUENCE</scope>
    <source>
        <strain evidence="4">Stay&amp;Tobe</strain>
        <tissue evidence="4">Testes</tissue>
    </source>
</reference>
<protein>
    <recommendedName>
        <fullName evidence="3">DUF4200 domain-containing protein</fullName>
    </recommendedName>
</protein>
<feature type="region of interest" description="Disordered" evidence="2">
    <location>
        <begin position="473"/>
        <end position="496"/>
    </location>
</feature>
<dbReference type="AlphaFoldDB" id="A0AAD7ZKW7"/>
<evidence type="ECO:0000313" key="4">
    <source>
        <dbReference type="EMBL" id="KAJ9582276.1"/>
    </source>
</evidence>
<dbReference type="InterPro" id="IPR051147">
    <property type="entry name" value="CFAP_domain-containing"/>
</dbReference>
<dbReference type="Pfam" id="PF13863">
    <property type="entry name" value="DUF4200"/>
    <property type="match status" value="1"/>
</dbReference>
<evidence type="ECO:0000256" key="1">
    <source>
        <dbReference type="ARBA" id="ARBA00023054"/>
    </source>
</evidence>
<organism evidence="4 5">
    <name type="scientific">Diploptera punctata</name>
    <name type="common">Pacific beetle cockroach</name>
    <dbReference type="NCBI Taxonomy" id="6984"/>
    <lineage>
        <taxon>Eukaryota</taxon>
        <taxon>Metazoa</taxon>
        <taxon>Ecdysozoa</taxon>
        <taxon>Arthropoda</taxon>
        <taxon>Hexapoda</taxon>
        <taxon>Insecta</taxon>
        <taxon>Pterygota</taxon>
        <taxon>Neoptera</taxon>
        <taxon>Polyneoptera</taxon>
        <taxon>Dictyoptera</taxon>
        <taxon>Blattodea</taxon>
        <taxon>Blaberoidea</taxon>
        <taxon>Blaberidae</taxon>
        <taxon>Diplopterinae</taxon>
        <taxon>Diploptera</taxon>
    </lineage>
</organism>
<dbReference type="PANTHER" id="PTHR21683">
    <property type="entry name" value="COILED-COIL DOMAIN-CONTAINING PROTEIN 42 LIKE-2-LIKE-RELATED"/>
    <property type="match status" value="1"/>
</dbReference>
<evidence type="ECO:0000313" key="5">
    <source>
        <dbReference type="Proteomes" id="UP001233999"/>
    </source>
</evidence>
<feature type="compositionally biased region" description="Basic residues" evidence="2">
    <location>
        <begin position="487"/>
        <end position="496"/>
    </location>
</feature>
<reference evidence="4" key="1">
    <citation type="journal article" date="2023" name="IScience">
        <title>Live-bearing cockroach genome reveals convergent evolutionary mechanisms linked to viviparity in insects and beyond.</title>
        <authorList>
            <person name="Fouks B."/>
            <person name="Harrison M.C."/>
            <person name="Mikhailova A.A."/>
            <person name="Marchal E."/>
            <person name="English S."/>
            <person name="Carruthers M."/>
            <person name="Jennings E.C."/>
            <person name="Chiamaka E.L."/>
            <person name="Frigard R.A."/>
            <person name="Pippel M."/>
            <person name="Attardo G.M."/>
            <person name="Benoit J.B."/>
            <person name="Bornberg-Bauer E."/>
            <person name="Tobe S.S."/>
        </authorList>
    </citation>
    <scope>NUCLEOTIDE SEQUENCE</scope>
    <source>
        <strain evidence="4">Stay&amp;Tobe</strain>
    </source>
</reference>
<proteinExistence type="predicted"/>
<accession>A0AAD7ZKW7</accession>
<keyword evidence="5" id="KW-1185">Reference proteome</keyword>
<gene>
    <name evidence="4" type="ORF">L9F63_003405</name>
</gene>
<dbReference type="InterPro" id="IPR025252">
    <property type="entry name" value="DUF4200"/>
</dbReference>
<dbReference type="PANTHER" id="PTHR21683:SF3">
    <property type="entry name" value="CILIA AND FLAGELLA ASSOCIATED PROTEIN 100"/>
    <property type="match status" value="1"/>
</dbReference>
<name>A0AAD7ZKW7_DIPPU</name>
<dbReference type="Proteomes" id="UP001233999">
    <property type="component" value="Unassembled WGS sequence"/>
</dbReference>
<dbReference type="GO" id="GO:0005856">
    <property type="term" value="C:cytoskeleton"/>
    <property type="evidence" value="ECO:0007669"/>
    <property type="project" value="UniProtKB-ARBA"/>
</dbReference>